<dbReference type="AlphaFoldDB" id="A0AA40C028"/>
<sequence>MEYEKSLPPYITTPSWKYLLVPTTDEEVRAELDRISLDATVAALKLRWATLYRSKGLPDEMLDWTARHDVMFLCRGHDFEGFDELEDHIKGDAHDDLRAQMPVREPRGAKPANQDQNCISALALALALNLTPDFGSPSPATTCKLEEIESD</sequence>
<keyword evidence="2" id="KW-1185">Reference proteome</keyword>
<comment type="caution">
    <text evidence="1">The sequence shown here is derived from an EMBL/GenBank/DDBJ whole genome shotgun (WGS) entry which is preliminary data.</text>
</comment>
<evidence type="ECO:0000313" key="1">
    <source>
        <dbReference type="EMBL" id="KAK0619733.1"/>
    </source>
</evidence>
<evidence type="ECO:0000313" key="2">
    <source>
        <dbReference type="Proteomes" id="UP001175000"/>
    </source>
</evidence>
<protein>
    <submittedName>
        <fullName evidence="1">Uncharacterized protein</fullName>
    </submittedName>
</protein>
<organism evidence="1 2">
    <name type="scientific">Immersiella caudata</name>
    <dbReference type="NCBI Taxonomy" id="314043"/>
    <lineage>
        <taxon>Eukaryota</taxon>
        <taxon>Fungi</taxon>
        <taxon>Dikarya</taxon>
        <taxon>Ascomycota</taxon>
        <taxon>Pezizomycotina</taxon>
        <taxon>Sordariomycetes</taxon>
        <taxon>Sordariomycetidae</taxon>
        <taxon>Sordariales</taxon>
        <taxon>Lasiosphaeriaceae</taxon>
        <taxon>Immersiella</taxon>
    </lineage>
</organism>
<gene>
    <name evidence="1" type="ORF">B0T14DRAFT_566553</name>
</gene>
<proteinExistence type="predicted"/>
<accession>A0AA40C028</accession>
<dbReference type="Proteomes" id="UP001175000">
    <property type="component" value="Unassembled WGS sequence"/>
</dbReference>
<dbReference type="EMBL" id="JAULSU010000004">
    <property type="protein sequence ID" value="KAK0619733.1"/>
    <property type="molecule type" value="Genomic_DNA"/>
</dbReference>
<name>A0AA40C028_9PEZI</name>
<reference evidence="1" key="1">
    <citation type="submission" date="2023-06" db="EMBL/GenBank/DDBJ databases">
        <title>Genome-scale phylogeny and comparative genomics of the fungal order Sordariales.</title>
        <authorList>
            <consortium name="Lawrence Berkeley National Laboratory"/>
            <person name="Hensen N."/>
            <person name="Bonometti L."/>
            <person name="Westerberg I."/>
            <person name="Brannstrom I.O."/>
            <person name="Guillou S."/>
            <person name="Cros-Aarteil S."/>
            <person name="Calhoun S."/>
            <person name="Haridas S."/>
            <person name="Kuo A."/>
            <person name="Mondo S."/>
            <person name="Pangilinan J."/>
            <person name="Riley R."/>
            <person name="Labutti K."/>
            <person name="Andreopoulos B."/>
            <person name="Lipzen A."/>
            <person name="Chen C."/>
            <person name="Yanf M."/>
            <person name="Daum C."/>
            <person name="Ng V."/>
            <person name="Clum A."/>
            <person name="Steindorff A."/>
            <person name="Ohm R."/>
            <person name="Martin F."/>
            <person name="Silar P."/>
            <person name="Natvig D."/>
            <person name="Lalanne C."/>
            <person name="Gautier V."/>
            <person name="Ament-Velasquez S.L."/>
            <person name="Kruys A."/>
            <person name="Hutchinson M.I."/>
            <person name="Powell A.J."/>
            <person name="Barry K."/>
            <person name="Miller A.N."/>
            <person name="Grigoriev I.V."/>
            <person name="Debuchy R."/>
            <person name="Gladieux P."/>
            <person name="Thoren M.H."/>
            <person name="Johannesson H."/>
        </authorList>
    </citation>
    <scope>NUCLEOTIDE SEQUENCE</scope>
    <source>
        <strain evidence="1">CBS 606.72</strain>
    </source>
</reference>